<dbReference type="InterPro" id="IPR045079">
    <property type="entry name" value="Oxoprolinase-like"/>
</dbReference>
<dbReference type="RefSeq" id="WP_092857238.1">
    <property type="nucleotide sequence ID" value="NZ_FOQH01000001.1"/>
</dbReference>
<dbReference type="PANTHER" id="PTHR11365:SF23">
    <property type="entry name" value="HYPOTHETICAL 5-OXOPROLINASE (EUROFUNG)-RELATED"/>
    <property type="match status" value="1"/>
</dbReference>
<feature type="domain" description="Hydantoinase A/oxoprolinase" evidence="1">
    <location>
        <begin position="203"/>
        <end position="498"/>
    </location>
</feature>
<evidence type="ECO:0000259" key="3">
    <source>
        <dbReference type="Pfam" id="PF19278"/>
    </source>
</evidence>
<keyword evidence="5" id="KW-1185">Reference proteome</keyword>
<feature type="domain" description="Acetophenone carboxylase-like C-terminal" evidence="3">
    <location>
        <begin position="516"/>
        <end position="688"/>
    </location>
</feature>
<organism evidence="4 5">
    <name type="scientific">Albimonas pacifica</name>
    <dbReference type="NCBI Taxonomy" id="1114924"/>
    <lineage>
        <taxon>Bacteria</taxon>
        <taxon>Pseudomonadati</taxon>
        <taxon>Pseudomonadota</taxon>
        <taxon>Alphaproteobacteria</taxon>
        <taxon>Rhodobacterales</taxon>
        <taxon>Paracoccaceae</taxon>
        <taxon>Albimonas</taxon>
    </lineage>
</organism>
<evidence type="ECO:0000259" key="2">
    <source>
        <dbReference type="Pfam" id="PF05378"/>
    </source>
</evidence>
<dbReference type="GO" id="GO:0006749">
    <property type="term" value="P:glutathione metabolic process"/>
    <property type="evidence" value="ECO:0007669"/>
    <property type="project" value="TreeGrafter"/>
</dbReference>
<dbReference type="GO" id="GO:0005829">
    <property type="term" value="C:cytosol"/>
    <property type="evidence" value="ECO:0007669"/>
    <property type="project" value="TreeGrafter"/>
</dbReference>
<dbReference type="InterPro" id="IPR002821">
    <property type="entry name" value="Hydantoinase_A"/>
</dbReference>
<name>A0A1I3BVB3_9RHOB</name>
<dbReference type="STRING" id="1114924.SAMN05216258_101372"/>
<reference evidence="4 5" key="1">
    <citation type="submission" date="2016-10" db="EMBL/GenBank/DDBJ databases">
        <authorList>
            <person name="de Groot N.N."/>
        </authorList>
    </citation>
    <scope>NUCLEOTIDE SEQUENCE [LARGE SCALE GENOMIC DNA]</scope>
    <source>
        <strain evidence="4 5">CGMCC 1.11030</strain>
    </source>
</reference>
<evidence type="ECO:0000259" key="1">
    <source>
        <dbReference type="Pfam" id="PF01968"/>
    </source>
</evidence>
<dbReference type="Pfam" id="PF01968">
    <property type="entry name" value="Hydantoinase_A"/>
    <property type="match status" value="1"/>
</dbReference>
<dbReference type="EMBL" id="FOQH01000001">
    <property type="protein sequence ID" value="SFH66215.1"/>
    <property type="molecule type" value="Genomic_DNA"/>
</dbReference>
<evidence type="ECO:0000313" key="4">
    <source>
        <dbReference type="EMBL" id="SFH66215.1"/>
    </source>
</evidence>
<feature type="domain" description="Hydantoinase/oxoprolinase N-terminal" evidence="2">
    <location>
        <begin position="4"/>
        <end position="182"/>
    </location>
</feature>
<protein>
    <submittedName>
        <fullName evidence="4">N-methylhydantoinase A</fullName>
    </submittedName>
</protein>
<dbReference type="GO" id="GO:0017168">
    <property type="term" value="F:5-oxoprolinase (ATP-hydrolyzing) activity"/>
    <property type="evidence" value="ECO:0007669"/>
    <property type="project" value="TreeGrafter"/>
</dbReference>
<dbReference type="InterPro" id="IPR043129">
    <property type="entry name" value="ATPase_NBD"/>
</dbReference>
<evidence type="ECO:0000313" key="5">
    <source>
        <dbReference type="Proteomes" id="UP000199377"/>
    </source>
</evidence>
<dbReference type="Proteomes" id="UP000199377">
    <property type="component" value="Unassembled WGS sequence"/>
</dbReference>
<dbReference type="InterPro" id="IPR008040">
    <property type="entry name" value="Hydant_A_N"/>
</dbReference>
<dbReference type="PANTHER" id="PTHR11365">
    <property type="entry name" value="5-OXOPROLINASE RELATED"/>
    <property type="match status" value="1"/>
</dbReference>
<dbReference type="OrthoDB" id="9759608at2"/>
<dbReference type="Pfam" id="PF19278">
    <property type="entry name" value="Hydant_A_C"/>
    <property type="match status" value="1"/>
</dbReference>
<gene>
    <name evidence="4" type="ORF">SAMN05216258_101372</name>
</gene>
<proteinExistence type="predicted"/>
<accession>A0A1I3BVB3</accession>
<sequence length="690" mass="72936">MAWRIGVDIGGTFTDVAMVEEETGRIGIAKVPTTPLDFAEGVLAGLAQGLERQGVGADAVTLLSHATTIVTNALLEKKGAPCAFVGTRGHRDVLELRRSVRIDLYDLEQDPPPVIIPRQNRFEITERVDAQGDVVTPLDESEIPALVAQIKASGAQTVAVSFLFSFLNPAHEQRVGALLREALPGVQIFLSSDVLPEIREFERASTTAVCAYVGPLLESYLTRLSSAVEGIGLPELHVMGSSGGVVDIAECLRMPAQAVESGPAAGVIAAALAGEQLGLDRVLSFDMGGTTAKASVIVDGEIQVTAEYEVGGTSNAKRWLNGSGHPIRVPVVDLAEVSSGGGSIAWVDLGGALKVGPHSAGSLPGPVAYGRGGDKPTVTDANVILGYLNPVSLLDGELKINREGAVRAMEAEVGAALGLSAHEAAQRVVQVVNANMTQALRIVSVERGLDPTEFTLMAFGGAGAIHAIFLAEELGMTSVVVPPAPGVFSALGLVTTNLKRDWSKTVYADLAGMTPQALQAEYTTMEADGLKMLEGAKVPEARRRLVRQADVRYRRQAYELTVNVPEGELNDAAMEAIATAFHEKHRQTYGHANEAEPIQLVNIRLSALGLLPSLRLSMDIDPAAARRETRPVWFPEAGEVDCPVIWRDGIAADAEFAGPAIVESLDATTVVPPGWTVKVDADGFLHARRA</sequence>
<dbReference type="AlphaFoldDB" id="A0A1I3BVB3"/>
<dbReference type="Pfam" id="PF05378">
    <property type="entry name" value="Hydant_A_N"/>
    <property type="match status" value="1"/>
</dbReference>
<dbReference type="InterPro" id="IPR049517">
    <property type="entry name" value="ACX-like_C"/>
</dbReference>
<dbReference type="SUPFAM" id="SSF53067">
    <property type="entry name" value="Actin-like ATPase domain"/>
    <property type="match status" value="1"/>
</dbReference>